<dbReference type="PANTHER" id="PTHR46971">
    <property type="entry name" value="CALCINEURIN B SUBUNIT (PROTEIN PHOSPHATASE 2B REGULATORY SUBUNIT)-LIKE PROTEIN"/>
    <property type="match status" value="1"/>
</dbReference>
<dbReference type="Pfam" id="PF13499">
    <property type="entry name" value="EF-hand_7"/>
    <property type="match status" value="1"/>
</dbReference>
<gene>
    <name evidence="3" type="ORF">D9Q98_006234</name>
</gene>
<dbReference type="Gene3D" id="1.10.238.10">
    <property type="entry name" value="EF-hand"/>
    <property type="match status" value="1"/>
</dbReference>
<reference evidence="3" key="1">
    <citation type="journal article" date="2019" name="Plant J.">
        <title>Chlorella vulgaris genome assembly and annotation reveals the molecular basis for metabolic acclimation to high light conditions.</title>
        <authorList>
            <person name="Cecchin M."/>
            <person name="Marcolungo L."/>
            <person name="Rossato M."/>
            <person name="Girolomoni L."/>
            <person name="Cosentino E."/>
            <person name="Cuine S."/>
            <person name="Li-Beisson Y."/>
            <person name="Delledonne M."/>
            <person name="Ballottari M."/>
        </authorList>
    </citation>
    <scope>NUCLEOTIDE SEQUENCE</scope>
    <source>
        <strain evidence="3">211/11P</strain>
    </source>
</reference>
<dbReference type="PANTHER" id="PTHR46971:SF1">
    <property type="entry name" value="CALCINEURIN B SUBUNIT (PROTEIN PHOSPHATASE 2B REGULATORY SUBUNIT)-LIKE PROTEIN"/>
    <property type="match status" value="1"/>
</dbReference>
<reference evidence="3" key="2">
    <citation type="submission" date="2020-11" db="EMBL/GenBank/DDBJ databases">
        <authorList>
            <person name="Cecchin M."/>
            <person name="Marcolungo L."/>
            <person name="Rossato M."/>
            <person name="Girolomoni L."/>
            <person name="Cosentino E."/>
            <person name="Cuine S."/>
            <person name="Li-Beisson Y."/>
            <person name="Delledonne M."/>
            <person name="Ballottari M."/>
        </authorList>
    </citation>
    <scope>NUCLEOTIDE SEQUENCE</scope>
    <source>
        <strain evidence="3">211/11P</strain>
        <tissue evidence="3">Whole cell</tissue>
    </source>
</reference>
<sequence length="178" mass="19657">MGSGQSLSFGLTQADVDELIAYCKGAFTQQEIEALYKRFRSLDRGKKGFITAEEVLSIPELSINPMAKRLAYMFDSINFKEFLGLLAPFSAAASRDDKLRCMFAVYDVDGDGAISTDDMEVVLRQLAGRCLSDEELHSIMRKVMSGAADPQRGLTFPEYRAALEGTDVELHVEVPADD</sequence>
<dbReference type="PROSITE" id="PS50222">
    <property type="entry name" value="EF_HAND_2"/>
    <property type="match status" value="2"/>
</dbReference>
<dbReference type="GO" id="GO:0005509">
    <property type="term" value="F:calcium ion binding"/>
    <property type="evidence" value="ECO:0007669"/>
    <property type="project" value="InterPro"/>
</dbReference>
<dbReference type="Proteomes" id="UP001055712">
    <property type="component" value="Unassembled WGS sequence"/>
</dbReference>
<dbReference type="InterPro" id="IPR011992">
    <property type="entry name" value="EF-hand-dom_pair"/>
</dbReference>
<protein>
    <recommendedName>
        <fullName evidence="2">EF-hand domain-containing protein</fullName>
    </recommendedName>
</protein>
<comment type="caution">
    <text evidence="3">The sequence shown here is derived from an EMBL/GenBank/DDBJ whole genome shotgun (WGS) entry which is preliminary data.</text>
</comment>
<dbReference type="AlphaFoldDB" id="A0A9D4TX58"/>
<organism evidence="3 4">
    <name type="scientific">Chlorella vulgaris</name>
    <name type="common">Green alga</name>
    <dbReference type="NCBI Taxonomy" id="3077"/>
    <lineage>
        <taxon>Eukaryota</taxon>
        <taxon>Viridiplantae</taxon>
        <taxon>Chlorophyta</taxon>
        <taxon>core chlorophytes</taxon>
        <taxon>Trebouxiophyceae</taxon>
        <taxon>Chlorellales</taxon>
        <taxon>Chlorellaceae</taxon>
        <taxon>Chlorella clade</taxon>
        <taxon>Chlorella</taxon>
    </lineage>
</organism>
<dbReference type="EMBL" id="SIDB01000002">
    <property type="protein sequence ID" value="KAI3436824.1"/>
    <property type="molecule type" value="Genomic_DNA"/>
</dbReference>
<proteinExistence type="predicted"/>
<accession>A0A9D4TX58</accession>
<dbReference type="InterPro" id="IPR018247">
    <property type="entry name" value="EF_Hand_1_Ca_BS"/>
</dbReference>
<evidence type="ECO:0000259" key="2">
    <source>
        <dbReference type="PROSITE" id="PS50222"/>
    </source>
</evidence>
<feature type="domain" description="EF-hand" evidence="2">
    <location>
        <begin position="94"/>
        <end position="129"/>
    </location>
</feature>
<dbReference type="InterPro" id="IPR002048">
    <property type="entry name" value="EF_hand_dom"/>
</dbReference>
<dbReference type="SUPFAM" id="SSF47473">
    <property type="entry name" value="EF-hand"/>
    <property type="match status" value="1"/>
</dbReference>
<dbReference type="OrthoDB" id="191686at2759"/>
<evidence type="ECO:0000313" key="3">
    <source>
        <dbReference type="EMBL" id="KAI3436824.1"/>
    </source>
</evidence>
<evidence type="ECO:0000256" key="1">
    <source>
        <dbReference type="ARBA" id="ARBA00022837"/>
    </source>
</evidence>
<evidence type="ECO:0000313" key="4">
    <source>
        <dbReference type="Proteomes" id="UP001055712"/>
    </source>
</evidence>
<keyword evidence="1" id="KW-0106">Calcium</keyword>
<keyword evidence="4" id="KW-1185">Reference proteome</keyword>
<feature type="domain" description="EF-hand" evidence="2">
    <location>
        <begin position="30"/>
        <end position="65"/>
    </location>
</feature>
<dbReference type="PROSITE" id="PS00018">
    <property type="entry name" value="EF_HAND_1"/>
    <property type="match status" value="1"/>
</dbReference>
<name>A0A9D4TX58_CHLVU</name>